<evidence type="ECO:0000313" key="2">
    <source>
        <dbReference type="Proteomes" id="UP001206312"/>
    </source>
</evidence>
<keyword evidence="2" id="KW-1185">Reference proteome</keyword>
<accession>A0ABT1B2J7</accession>
<dbReference type="RefSeq" id="WP_252742214.1">
    <property type="nucleotide sequence ID" value="NZ_JAMXIB010000013.1"/>
</dbReference>
<evidence type="ECO:0000313" key="1">
    <source>
        <dbReference type="EMBL" id="MCO5725843.1"/>
    </source>
</evidence>
<reference evidence="1 2" key="1">
    <citation type="submission" date="2022-06" db="EMBL/GenBank/DDBJ databases">
        <authorList>
            <person name="Xuan X."/>
        </authorList>
    </citation>
    <scope>NUCLEOTIDE SEQUENCE [LARGE SCALE GENOMIC DNA]</scope>
    <source>
        <strain evidence="1 2">2V75</strain>
    </source>
</reference>
<protein>
    <submittedName>
        <fullName evidence="1">Uncharacterized protein</fullName>
    </submittedName>
</protein>
<dbReference type="EMBL" id="JAMXIB010000013">
    <property type="protein sequence ID" value="MCO5725843.1"/>
    <property type="molecule type" value="Genomic_DNA"/>
</dbReference>
<sequence>MATKVVNVKGLNPDGTAILSKGGNVTCDPGDTVKWQIKSDSGVASISVEYTGDTNVFSSGPSQKSNSKNWEGIISDSAGGKDETYTVYATAVGSNKAVPLDPKITVNTK</sequence>
<dbReference type="Proteomes" id="UP001206312">
    <property type="component" value="Unassembled WGS sequence"/>
</dbReference>
<name>A0ABT1B2J7_9FLAO</name>
<comment type="caution">
    <text evidence="1">The sequence shown here is derived from an EMBL/GenBank/DDBJ whole genome shotgun (WGS) entry which is preliminary data.</text>
</comment>
<proteinExistence type="predicted"/>
<gene>
    <name evidence="1" type="ORF">NG653_13325</name>
</gene>
<organism evidence="1 2">
    <name type="scientific">Robiginitalea marina</name>
    <dbReference type="NCBI Taxonomy" id="2954105"/>
    <lineage>
        <taxon>Bacteria</taxon>
        <taxon>Pseudomonadati</taxon>
        <taxon>Bacteroidota</taxon>
        <taxon>Flavobacteriia</taxon>
        <taxon>Flavobacteriales</taxon>
        <taxon>Flavobacteriaceae</taxon>
        <taxon>Robiginitalea</taxon>
    </lineage>
</organism>